<feature type="transmembrane region" description="Helical" evidence="4">
    <location>
        <begin position="369"/>
        <end position="389"/>
    </location>
</feature>
<dbReference type="PROSITE" id="PS50850">
    <property type="entry name" value="MFS"/>
    <property type="match status" value="1"/>
</dbReference>
<dbReference type="InterPro" id="IPR036259">
    <property type="entry name" value="MFS_trans_sf"/>
</dbReference>
<keyword evidence="7" id="KW-1185">Reference proteome</keyword>
<evidence type="ECO:0000256" key="3">
    <source>
        <dbReference type="ARBA" id="ARBA00023136"/>
    </source>
</evidence>
<dbReference type="PANTHER" id="PTHR42910">
    <property type="entry name" value="TRANSPORTER SCO4007-RELATED"/>
    <property type="match status" value="1"/>
</dbReference>
<evidence type="ECO:0000259" key="5">
    <source>
        <dbReference type="PROSITE" id="PS50850"/>
    </source>
</evidence>
<evidence type="ECO:0000256" key="4">
    <source>
        <dbReference type="SAM" id="Phobius"/>
    </source>
</evidence>
<dbReference type="Gene3D" id="1.20.1250.20">
    <property type="entry name" value="MFS general substrate transporter like domains"/>
    <property type="match status" value="1"/>
</dbReference>
<name>A0A388SFM0_9BURK</name>
<protein>
    <submittedName>
        <fullName evidence="6">MFS transporter</fullName>
    </submittedName>
</protein>
<feature type="transmembrane region" description="Helical" evidence="4">
    <location>
        <begin position="248"/>
        <end position="268"/>
    </location>
</feature>
<feature type="transmembrane region" description="Helical" evidence="4">
    <location>
        <begin position="166"/>
        <end position="184"/>
    </location>
</feature>
<organism evidence="6 7">
    <name type="scientific">Mesosutterella multiformis</name>
    <dbReference type="NCBI Taxonomy" id="2259133"/>
    <lineage>
        <taxon>Bacteria</taxon>
        <taxon>Pseudomonadati</taxon>
        <taxon>Pseudomonadota</taxon>
        <taxon>Betaproteobacteria</taxon>
        <taxon>Burkholderiales</taxon>
        <taxon>Sutterellaceae</taxon>
        <taxon>Mesosutterella</taxon>
    </lineage>
</organism>
<feature type="transmembrane region" description="Helical" evidence="4">
    <location>
        <begin position="219"/>
        <end position="242"/>
    </location>
</feature>
<reference evidence="6 7" key="1">
    <citation type="journal article" date="2018" name="Int. J. Syst. Evol. Microbiol.">
        <title>Mesosutterella multiformis gen. nov., sp. nov., a member of the family Sutterellaceae and Sutterella megalosphaeroides sp. nov., isolated from human faeces.</title>
        <authorList>
            <person name="Sakamoto M."/>
            <person name="Ikeyama N."/>
            <person name="Kunihiro T."/>
            <person name="Iino T."/>
            <person name="Yuki M."/>
            <person name="Ohkuma M."/>
        </authorList>
    </citation>
    <scope>NUCLEOTIDE SEQUENCE [LARGE SCALE GENOMIC DNA]</scope>
    <source>
        <strain evidence="6 7">4NBBH2</strain>
    </source>
</reference>
<evidence type="ECO:0000256" key="1">
    <source>
        <dbReference type="ARBA" id="ARBA00022692"/>
    </source>
</evidence>
<dbReference type="PANTHER" id="PTHR42910:SF1">
    <property type="entry name" value="MAJOR FACILITATOR SUPERFAMILY (MFS) PROFILE DOMAIN-CONTAINING PROTEIN"/>
    <property type="match status" value="1"/>
</dbReference>
<dbReference type="Proteomes" id="UP000266091">
    <property type="component" value="Unassembled WGS sequence"/>
</dbReference>
<dbReference type="AlphaFoldDB" id="A0A388SFM0"/>
<dbReference type="InterPro" id="IPR020846">
    <property type="entry name" value="MFS_dom"/>
</dbReference>
<feature type="transmembrane region" description="Helical" evidence="4">
    <location>
        <begin position="81"/>
        <end position="99"/>
    </location>
</feature>
<evidence type="ECO:0000313" key="7">
    <source>
        <dbReference type="Proteomes" id="UP000266091"/>
    </source>
</evidence>
<feature type="transmembrane region" description="Helical" evidence="4">
    <location>
        <begin position="44"/>
        <end position="69"/>
    </location>
</feature>
<comment type="caution">
    <text evidence="6">The sequence shown here is derived from an EMBL/GenBank/DDBJ whole genome shotgun (WGS) entry which is preliminary data.</text>
</comment>
<keyword evidence="2 4" id="KW-1133">Transmembrane helix</keyword>
<keyword evidence="1 4" id="KW-0812">Transmembrane</keyword>
<dbReference type="RefSeq" id="WP_170135124.1">
    <property type="nucleotide sequence ID" value="NZ_BGZJ01000001.1"/>
</dbReference>
<accession>A0A388SFM0</accession>
<feature type="domain" description="Major facilitator superfamily (MFS) profile" evidence="5">
    <location>
        <begin position="12"/>
        <end position="390"/>
    </location>
</feature>
<dbReference type="EMBL" id="BGZJ01000001">
    <property type="protein sequence ID" value="GBO94259.1"/>
    <property type="molecule type" value="Genomic_DNA"/>
</dbReference>
<dbReference type="InterPro" id="IPR011701">
    <property type="entry name" value="MFS"/>
</dbReference>
<feature type="transmembrane region" description="Helical" evidence="4">
    <location>
        <begin position="344"/>
        <end position="363"/>
    </location>
</feature>
<sequence length="406" mass="41975">MAGEKTEEQGLTTADALLFAAAAGVAVGNLYWTQPLLARIAENFGVQASVGGHLMTATQVGYALGILLLVPLGDMANRRKLVTTLLALCAVSLVIAAFAPHFGVLGLSLALVGFTTVSGQVILPMAGGLAAPQDRGRIVGIVTSGVVVGILFARTVSGFIANLAGWRSIYIVAAVLNIILIFALRKRIPTAPGGVRMPYPKLILSVFTEARRVKNVGPVLLIGGFGFCALQLFWTAITFLLAAPPFGYNTLEIGLVSLVGVAGALIAAKVGGLMDRGVGIPAQGCFIALGVAAMLVSSLGSHSIILVVLAALLMSLSFQGIGILNQTTLFLLAPKSRSRLNTAFVVNNFIFAAFGSTLAAVLWDYGGWVMVSLGGAASLLIALSVWACAKKNLKAATDAARGEKTE</sequence>
<gene>
    <name evidence="6" type="ORF">MESMUL_16130</name>
</gene>
<feature type="transmembrane region" description="Helical" evidence="4">
    <location>
        <begin position="105"/>
        <end position="126"/>
    </location>
</feature>
<dbReference type="SUPFAM" id="SSF103473">
    <property type="entry name" value="MFS general substrate transporter"/>
    <property type="match status" value="1"/>
</dbReference>
<dbReference type="CDD" id="cd17324">
    <property type="entry name" value="MFS_NepI_like"/>
    <property type="match status" value="1"/>
</dbReference>
<keyword evidence="3 4" id="KW-0472">Membrane</keyword>
<dbReference type="GO" id="GO:0022857">
    <property type="term" value="F:transmembrane transporter activity"/>
    <property type="evidence" value="ECO:0007669"/>
    <property type="project" value="InterPro"/>
</dbReference>
<feature type="transmembrane region" description="Helical" evidence="4">
    <location>
        <begin position="280"/>
        <end position="298"/>
    </location>
</feature>
<proteinExistence type="predicted"/>
<feature type="transmembrane region" description="Helical" evidence="4">
    <location>
        <begin position="304"/>
        <end position="332"/>
    </location>
</feature>
<feature type="transmembrane region" description="Helical" evidence="4">
    <location>
        <begin position="12"/>
        <end position="32"/>
    </location>
</feature>
<evidence type="ECO:0000313" key="6">
    <source>
        <dbReference type="EMBL" id="GBO94259.1"/>
    </source>
</evidence>
<feature type="transmembrane region" description="Helical" evidence="4">
    <location>
        <begin position="138"/>
        <end position="160"/>
    </location>
</feature>
<evidence type="ECO:0000256" key="2">
    <source>
        <dbReference type="ARBA" id="ARBA00022989"/>
    </source>
</evidence>
<dbReference type="Pfam" id="PF07690">
    <property type="entry name" value="MFS_1"/>
    <property type="match status" value="1"/>
</dbReference>